<sequence>MFRMLAYVFYPFIDVGSFCTSAPILCRAATCQSSAVVSASNAFSSAPPTGRLNSAAEVDDASCDEEMKTIFSARRHRSVVHPPNIMDSFSIQDFKQIQSKFLQQNYNMEQNGHPEIIEMLLSMRQEYGAKVNRAGSSCSRPTSRHPQYFMCNFLNGYDSPSPAGLPRNIFNTTPTLGFEGSNAETLEHMRGLSFTPFSIDSDVTGPTLCSAGTAPGSEAVPSSTSSAGAAPPSPAAVTVTSSWNTAFSVATAGDGGVGVSSSSASSACMHSNPPDLSGLHVFPTSAATTTTMNRNAPNFAR</sequence>
<reference evidence="4" key="1">
    <citation type="submission" date="2016-06" db="UniProtKB">
        <authorList>
            <consortium name="WormBaseParasite"/>
        </authorList>
    </citation>
    <scope>IDENTIFICATION</scope>
</reference>
<evidence type="ECO:0000313" key="4">
    <source>
        <dbReference type="WBParaSite" id="SSLN_0001216601-mRNA-1"/>
    </source>
</evidence>
<dbReference type="WBParaSite" id="SSLN_0001216601-mRNA-1">
    <property type="protein sequence ID" value="SSLN_0001216601-mRNA-1"/>
    <property type="gene ID" value="SSLN_0001216601"/>
</dbReference>
<feature type="region of interest" description="Disordered" evidence="1">
    <location>
        <begin position="208"/>
        <end position="235"/>
    </location>
</feature>
<dbReference type="STRING" id="70667.A0A183T5H3"/>
<protein>
    <submittedName>
        <fullName evidence="2 4">Uncharacterized protein</fullName>
    </submittedName>
</protein>
<dbReference type="OrthoDB" id="6271194at2759"/>
<evidence type="ECO:0000313" key="2">
    <source>
        <dbReference type="EMBL" id="VDL98106.1"/>
    </source>
</evidence>
<proteinExistence type="predicted"/>
<feature type="compositionally biased region" description="Low complexity" evidence="1">
    <location>
        <begin position="219"/>
        <end position="235"/>
    </location>
</feature>
<dbReference type="Proteomes" id="UP000275846">
    <property type="component" value="Unassembled WGS sequence"/>
</dbReference>
<reference evidence="2 3" key="2">
    <citation type="submission" date="2018-11" db="EMBL/GenBank/DDBJ databases">
        <authorList>
            <consortium name="Pathogen Informatics"/>
        </authorList>
    </citation>
    <scope>NUCLEOTIDE SEQUENCE [LARGE SCALE GENOMIC DNA]</scope>
    <source>
        <strain evidence="2 3">NST_G2</strain>
    </source>
</reference>
<evidence type="ECO:0000256" key="1">
    <source>
        <dbReference type="SAM" id="MobiDB-lite"/>
    </source>
</evidence>
<gene>
    <name evidence="2" type="ORF">SSLN_LOCUS11721</name>
</gene>
<dbReference type="AlphaFoldDB" id="A0A183T5H3"/>
<accession>A0A183T5H3</accession>
<keyword evidence="3" id="KW-1185">Reference proteome</keyword>
<dbReference type="EMBL" id="UYSU01036748">
    <property type="protein sequence ID" value="VDL98106.1"/>
    <property type="molecule type" value="Genomic_DNA"/>
</dbReference>
<name>A0A183T5H3_SCHSO</name>
<organism evidence="4">
    <name type="scientific">Schistocephalus solidus</name>
    <name type="common">Tapeworm</name>
    <dbReference type="NCBI Taxonomy" id="70667"/>
    <lineage>
        <taxon>Eukaryota</taxon>
        <taxon>Metazoa</taxon>
        <taxon>Spiralia</taxon>
        <taxon>Lophotrochozoa</taxon>
        <taxon>Platyhelminthes</taxon>
        <taxon>Cestoda</taxon>
        <taxon>Eucestoda</taxon>
        <taxon>Diphyllobothriidea</taxon>
        <taxon>Diphyllobothriidae</taxon>
        <taxon>Schistocephalus</taxon>
    </lineage>
</organism>
<evidence type="ECO:0000313" key="3">
    <source>
        <dbReference type="Proteomes" id="UP000275846"/>
    </source>
</evidence>